<keyword evidence="2" id="KW-1185">Reference proteome</keyword>
<dbReference type="Proteomes" id="UP001234202">
    <property type="component" value="Unassembled WGS sequence"/>
</dbReference>
<protein>
    <submittedName>
        <fullName evidence="1">Uncharacterized protein</fullName>
    </submittedName>
</protein>
<dbReference type="EMBL" id="JASBWV010000003">
    <property type="protein sequence ID" value="KAJ9127288.1"/>
    <property type="molecule type" value="Genomic_DNA"/>
</dbReference>
<gene>
    <name evidence="1" type="ORF">QFC24_001526</name>
</gene>
<sequence>MAAYHQDIVEICRKIQNLVSPDTQGPKCPLSIAWDITVLFPSRQETLKAVEHFASSMTPSKYMIIVQYYWEACQQIQSTIRKRYELFCHTAASVQCFVGPPDREVQRQVARGLSHRYAEIERRLSRAVTEKLLNQLETADSREKREKTESSAAKDFAKKMLEKAFAVNSMPTDADRDYLATQTGMSYKQVTVWFQNNRSRRINALPKRNRQQSGDQQHIISSHPSVTPPLQTGSSLTSLQEVEQHLRNPTDSPLAEHIELPDTSRSPQIPLPVSESGNSPKVESKDDDSSNNSNPANTTAETSRRPIAPLRKNRLAEKKSAKPTLSQAPRQEVQQPLSCQTTSLPAYLQSSQIYTDSPTQIAPAEILNQQDNQQRVPSNGSISEVDRLLGSDGMQTASSSLAVSSSSMENMLMLPMHALTGRSVSGSTAGEVDASLGNTRLARMGMDGMLDMVPMFNFLPPTPSNAGFMTPLNIDTSSFIEQPLSSSSGYPLGNANYPSTANFQFDPIDFSALFGFPSTSGLSSTTFPGPGIAGGAGVSTDADAAAQNLLKDLEELDFGEFLHSPETRRGSGFTDQVEAGQEVMNEPVPVEERDNEGVGKVSELEEGGKGTTVPYIFEEMGFAKFSDEKDIDPVIFELLKSIMADSTSTPTTAVATETVQQPHNTFLEHDTAGVSGTTQTLPTSISASTNSECPRESNDELPLNALAIDLSTLLHTHSHTHAQTSTNNTTSVSSADNSPRGSLYLQTTPSDVSDVIQFGTPFDELVYSPFAAAGGAAPAHGWEGARERQTVPQDVGRKRDSLQLLDQQRVAKLQQEDDAAQSWRGLLDFGDMFEAFWSMVDDSPRPEPQVDGHA</sequence>
<evidence type="ECO:0000313" key="1">
    <source>
        <dbReference type="EMBL" id="KAJ9127288.1"/>
    </source>
</evidence>
<evidence type="ECO:0000313" key="2">
    <source>
        <dbReference type="Proteomes" id="UP001234202"/>
    </source>
</evidence>
<accession>A0ACC2XTU4</accession>
<reference evidence="1" key="1">
    <citation type="submission" date="2023-04" db="EMBL/GenBank/DDBJ databases">
        <title>Draft Genome sequencing of Naganishia species isolated from polar environments using Oxford Nanopore Technology.</title>
        <authorList>
            <person name="Leo P."/>
            <person name="Venkateswaran K."/>
        </authorList>
    </citation>
    <scope>NUCLEOTIDE SEQUENCE</scope>
    <source>
        <strain evidence="1">DBVPG 5303</strain>
    </source>
</reference>
<organism evidence="1 2">
    <name type="scientific">Naganishia onofrii</name>
    <dbReference type="NCBI Taxonomy" id="1851511"/>
    <lineage>
        <taxon>Eukaryota</taxon>
        <taxon>Fungi</taxon>
        <taxon>Dikarya</taxon>
        <taxon>Basidiomycota</taxon>
        <taxon>Agaricomycotina</taxon>
        <taxon>Tremellomycetes</taxon>
        <taxon>Filobasidiales</taxon>
        <taxon>Filobasidiaceae</taxon>
        <taxon>Naganishia</taxon>
    </lineage>
</organism>
<proteinExistence type="predicted"/>
<comment type="caution">
    <text evidence="1">The sequence shown here is derived from an EMBL/GenBank/DDBJ whole genome shotgun (WGS) entry which is preliminary data.</text>
</comment>
<name>A0ACC2XTU4_9TREE</name>